<accession>A0A0F9HB09</accession>
<proteinExistence type="predicted"/>
<dbReference type="AlphaFoldDB" id="A0A0F9HB09"/>
<sequence>MRIYVAGKFQEKTAVRRVQAILRGAGHTITHDWTREETLPADTVGRTAMLA</sequence>
<dbReference type="EMBL" id="LAZR01015584">
    <property type="protein sequence ID" value="KKM08289.1"/>
    <property type="molecule type" value="Genomic_DNA"/>
</dbReference>
<feature type="non-terminal residue" evidence="1">
    <location>
        <position position="51"/>
    </location>
</feature>
<gene>
    <name evidence="1" type="ORF">LCGC14_1725420</name>
</gene>
<organism evidence="1">
    <name type="scientific">marine sediment metagenome</name>
    <dbReference type="NCBI Taxonomy" id="412755"/>
    <lineage>
        <taxon>unclassified sequences</taxon>
        <taxon>metagenomes</taxon>
        <taxon>ecological metagenomes</taxon>
    </lineage>
</organism>
<evidence type="ECO:0000313" key="1">
    <source>
        <dbReference type="EMBL" id="KKM08289.1"/>
    </source>
</evidence>
<protein>
    <submittedName>
        <fullName evidence="1">Uncharacterized protein</fullName>
    </submittedName>
</protein>
<name>A0A0F9HB09_9ZZZZ</name>
<reference evidence="1" key="1">
    <citation type="journal article" date="2015" name="Nature">
        <title>Complex archaea that bridge the gap between prokaryotes and eukaryotes.</title>
        <authorList>
            <person name="Spang A."/>
            <person name="Saw J.H."/>
            <person name="Jorgensen S.L."/>
            <person name="Zaremba-Niedzwiedzka K."/>
            <person name="Martijn J."/>
            <person name="Lind A.E."/>
            <person name="van Eijk R."/>
            <person name="Schleper C."/>
            <person name="Guy L."/>
            <person name="Ettema T.J."/>
        </authorList>
    </citation>
    <scope>NUCLEOTIDE SEQUENCE</scope>
</reference>
<comment type="caution">
    <text evidence="1">The sequence shown here is derived from an EMBL/GenBank/DDBJ whole genome shotgun (WGS) entry which is preliminary data.</text>
</comment>